<protein>
    <submittedName>
        <fullName evidence="2">Putative sigma-54 modulation protein</fullName>
    </submittedName>
</protein>
<evidence type="ECO:0000313" key="3">
    <source>
        <dbReference type="Proteomes" id="UP000323136"/>
    </source>
</evidence>
<evidence type="ECO:0000313" key="2">
    <source>
        <dbReference type="EMBL" id="TYP97522.1"/>
    </source>
</evidence>
<dbReference type="Proteomes" id="UP000323136">
    <property type="component" value="Unassembled WGS sequence"/>
</dbReference>
<dbReference type="Gene3D" id="3.30.160.100">
    <property type="entry name" value="Ribosome hibernation promotion factor-like"/>
    <property type="match status" value="1"/>
</dbReference>
<feature type="compositionally biased region" description="Basic and acidic residues" evidence="1">
    <location>
        <begin position="91"/>
        <end position="106"/>
    </location>
</feature>
<organism evidence="2 3">
    <name type="scientific">Tenacibaculum adriaticum</name>
    <dbReference type="NCBI Taxonomy" id="413713"/>
    <lineage>
        <taxon>Bacteria</taxon>
        <taxon>Pseudomonadati</taxon>
        <taxon>Bacteroidota</taxon>
        <taxon>Flavobacteriia</taxon>
        <taxon>Flavobacteriales</taxon>
        <taxon>Flavobacteriaceae</taxon>
        <taxon>Tenacibaculum</taxon>
    </lineage>
</organism>
<sequence>MKVFTQSVNFKADADLIKFAEKKVSGLEKFHDKIVDVEVFLKVQKTSDKENKITEIKINIPGNELIVKKVAKTFEEGVSTGVESLKRQLGKSKEKSKEKRKDSLVS</sequence>
<name>A0A5S5DRM9_9FLAO</name>
<dbReference type="InterPro" id="IPR036567">
    <property type="entry name" value="RHF-like"/>
</dbReference>
<accession>A0A5S5DRM9</accession>
<keyword evidence="3" id="KW-1185">Reference proteome</keyword>
<dbReference type="EMBL" id="VNIA01000004">
    <property type="protein sequence ID" value="TYP97522.1"/>
    <property type="molecule type" value="Genomic_DNA"/>
</dbReference>
<feature type="region of interest" description="Disordered" evidence="1">
    <location>
        <begin position="87"/>
        <end position="106"/>
    </location>
</feature>
<dbReference type="OrthoDB" id="9808702at2"/>
<reference evidence="2 3" key="1">
    <citation type="submission" date="2019-07" db="EMBL/GenBank/DDBJ databases">
        <title>Genomic Encyclopedia of Type Strains, Phase IV (KMG-IV): sequencing the most valuable type-strain genomes for metagenomic binning, comparative biology and taxonomic classification.</title>
        <authorList>
            <person name="Goeker M."/>
        </authorList>
    </citation>
    <scope>NUCLEOTIDE SEQUENCE [LARGE SCALE GENOMIC DNA]</scope>
    <source>
        <strain evidence="2 3">DSM 18961</strain>
    </source>
</reference>
<proteinExistence type="predicted"/>
<dbReference type="AlphaFoldDB" id="A0A5S5DRM9"/>
<comment type="caution">
    <text evidence="2">The sequence shown here is derived from an EMBL/GenBank/DDBJ whole genome shotgun (WGS) entry which is preliminary data.</text>
</comment>
<gene>
    <name evidence="2" type="ORF">C7447_104211</name>
</gene>
<evidence type="ECO:0000256" key="1">
    <source>
        <dbReference type="SAM" id="MobiDB-lite"/>
    </source>
</evidence>
<dbReference type="SUPFAM" id="SSF69754">
    <property type="entry name" value="Ribosome binding protein Y (YfiA homologue)"/>
    <property type="match status" value="1"/>
</dbReference>
<dbReference type="Pfam" id="PF02482">
    <property type="entry name" value="Ribosomal_S30AE"/>
    <property type="match status" value="1"/>
</dbReference>
<dbReference type="InterPro" id="IPR003489">
    <property type="entry name" value="RHF/RaiA"/>
</dbReference>
<dbReference type="RefSeq" id="WP_148870864.1">
    <property type="nucleotide sequence ID" value="NZ_VNIA01000004.1"/>
</dbReference>